<name>E4WSC4_OIKDI</name>
<evidence type="ECO:0000256" key="1">
    <source>
        <dbReference type="SAM" id="MobiDB-lite"/>
    </source>
</evidence>
<keyword evidence="3" id="KW-1185">Reference proteome</keyword>
<dbReference type="InParanoid" id="E4WSC4"/>
<reference evidence="2" key="1">
    <citation type="journal article" date="2010" name="Science">
        <title>Plasticity of animal genome architecture unmasked by rapid evolution of a pelagic tunicate.</title>
        <authorList>
            <person name="Denoeud F."/>
            <person name="Henriet S."/>
            <person name="Mungpakdee S."/>
            <person name="Aury J.M."/>
            <person name="Da Silva C."/>
            <person name="Brinkmann H."/>
            <person name="Mikhaleva J."/>
            <person name="Olsen L.C."/>
            <person name="Jubin C."/>
            <person name="Canestro C."/>
            <person name="Bouquet J.M."/>
            <person name="Danks G."/>
            <person name="Poulain J."/>
            <person name="Campsteijn C."/>
            <person name="Adamski M."/>
            <person name="Cross I."/>
            <person name="Yadetie F."/>
            <person name="Muffato M."/>
            <person name="Louis A."/>
            <person name="Butcher S."/>
            <person name="Tsagkogeorga G."/>
            <person name="Konrad A."/>
            <person name="Singh S."/>
            <person name="Jensen M.F."/>
            <person name="Cong E.H."/>
            <person name="Eikeseth-Otteraa H."/>
            <person name="Noel B."/>
            <person name="Anthouard V."/>
            <person name="Porcel B.M."/>
            <person name="Kachouri-Lafond R."/>
            <person name="Nishino A."/>
            <person name="Ugolini M."/>
            <person name="Chourrout P."/>
            <person name="Nishida H."/>
            <person name="Aasland R."/>
            <person name="Huzurbazar S."/>
            <person name="Westhof E."/>
            <person name="Delsuc F."/>
            <person name="Lehrach H."/>
            <person name="Reinhardt R."/>
            <person name="Weissenbach J."/>
            <person name="Roy S.W."/>
            <person name="Artiguenave F."/>
            <person name="Postlethwait J.H."/>
            <person name="Manak J.R."/>
            <person name="Thompson E.M."/>
            <person name="Jaillon O."/>
            <person name="Du Pasquier L."/>
            <person name="Boudinot P."/>
            <person name="Liberles D.A."/>
            <person name="Volff J.N."/>
            <person name="Philippe H."/>
            <person name="Lenhard B."/>
            <person name="Roest Crollius H."/>
            <person name="Wincker P."/>
            <person name="Chourrout D."/>
        </authorList>
    </citation>
    <scope>NUCLEOTIDE SEQUENCE [LARGE SCALE GENOMIC DNA]</scope>
</reference>
<organism evidence="2">
    <name type="scientific">Oikopleura dioica</name>
    <name type="common">Tunicate</name>
    <dbReference type="NCBI Taxonomy" id="34765"/>
    <lineage>
        <taxon>Eukaryota</taxon>
        <taxon>Metazoa</taxon>
        <taxon>Chordata</taxon>
        <taxon>Tunicata</taxon>
        <taxon>Appendicularia</taxon>
        <taxon>Copelata</taxon>
        <taxon>Oikopleuridae</taxon>
        <taxon>Oikopleura</taxon>
    </lineage>
</organism>
<evidence type="ECO:0000313" key="2">
    <source>
        <dbReference type="EMBL" id="CBY20657.1"/>
    </source>
</evidence>
<dbReference type="EMBL" id="FN653015">
    <property type="protein sequence ID" value="CBY20657.1"/>
    <property type="molecule type" value="Genomic_DNA"/>
</dbReference>
<accession>E4WSC4</accession>
<dbReference type="AlphaFoldDB" id="E4WSC4"/>
<sequence>MFDTLPACYTTDFMKLTIEGSISPMENIELLKKYGYPDDSSPIDAPYGAPSNHITEAVATELQKQIDIPASASDQLSSMSKPKKYNKYGDEIVEE</sequence>
<dbReference type="Proteomes" id="UP000001307">
    <property type="component" value="Unassembled WGS sequence"/>
</dbReference>
<proteinExistence type="predicted"/>
<protein>
    <submittedName>
        <fullName evidence="2">Uncharacterized protein</fullName>
    </submittedName>
</protein>
<evidence type="ECO:0000313" key="3">
    <source>
        <dbReference type="Proteomes" id="UP000001307"/>
    </source>
</evidence>
<feature type="region of interest" description="Disordered" evidence="1">
    <location>
        <begin position="70"/>
        <end position="95"/>
    </location>
</feature>
<gene>
    <name evidence="2" type="ORF">GSOID_T00000660001</name>
</gene>
<dbReference type="OrthoDB" id="10495378at2759"/>